<evidence type="ECO:0000313" key="15">
    <source>
        <dbReference type="Proteomes" id="UP000191522"/>
    </source>
</evidence>
<proteinExistence type="inferred from homology"/>
<dbReference type="PANTHER" id="PTHR23519:SF3">
    <property type="entry name" value="AUTOPHAGY-RELATED PROTEIN 22-2"/>
    <property type="match status" value="1"/>
</dbReference>
<comment type="similarity">
    <text evidence="2 12">Belongs to the ATG22 family.</text>
</comment>
<evidence type="ECO:0000256" key="10">
    <source>
        <dbReference type="ARBA" id="ARBA00023180"/>
    </source>
</evidence>
<evidence type="ECO:0000256" key="9">
    <source>
        <dbReference type="ARBA" id="ARBA00023136"/>
    </source>
</evidence>
<dbReference type="PANTHER" id="PTHR23519">
    <property type="entry name" value="AUTOPHAGY-RELATED PROTEIN 22"/>
    <property type="match status" value="1"/>
</dbReference>
<feature type="transmembrane region" description="Helical" evidence="12">
    <location>
        <begin position="166"/>
        <end position="194"/>
    </location>
</feature>
<dbReference type="EMBL" id="MDYL01000024">
    <property type="protein sequence ID" value="OQD70299.1"/>
    <property type="molecule type" value="Genomic_DNA"/>
</dbReference>
<feature type="transmembrane region" description="Helical" evidence="12">
    <location>
        <begin position="305"/>
        <end position="324"/>
    </location>
</feature>
<evidence type="ECO:0000256" key="3">
    <source>
        <dbReference type="ARBA" id="ARBA00022448"/>
    </source>
</evidence>
<comment type="function">
    <text evidence="11 12">Vacuolar effluxer which mediate the efflux of amino acids resulting from autophagic degradation. The release of autophagic amino acids allows the maintenance of protein synthesis and viability during nitrogen starvation.</text>
</comment>
<keyword evidence="8 12" id="KW-0072">Autophagy</keyword>
<dbReference type="SUPFAM" id="SSF103473">
    <property type="entry name" value="MFS general substrate transporter"/>
    <property type="match status" value="2"/>
</dbReference>
<reference evidence="15" key="1">
    <citation type="journal article" date="2017" name="Nat. Microbiol.">
        <title>Global analysis of biosynthetic gene clusters reveals vast potential of secondary metabolite production in Penicillium species.</title>
        <authorList>
            <person name="Nielsen J.C."/>
            <person name="Grijseels S."/>
            <person name="Prigent S."/>
            <person name="Ji B."/>
            <person name="Dainat J."/>
            <person name="Nielsen K.F."/>
            <person name="Frisvad J.C."/>
            <person name="Workman M."/>
            <person name="Nielsen J."/>
        </authorList>
    </citation>
    <scope>NUCLEOTIDE SEQUENCE [LARGE SCALE GENOMIC DNA]</scope>
    <source>
        <strain evidence="15">IBT 11843</strain>
    </source>
</reference>
<keyword evidence="3 12" id="KW-0813">Transport</keyword>
<feature type="transmembrane region" description="Helical" evidence="12">
    <location>
        <begin position="110"/>
        <end position="129"/>
    </location>
</feature>
<keyword evidence="10" id="KW-0325">Glycoprotein</keyword>
<keyword evidence="7 12" id="KW-1133">Transmembrane helix</keyword>
<keyword evidence="9 12" id="KW-0472">Membrane</keyword>
<dbReference type="OrthoDB" id="192733at2759"/>
<comment type="caution">
    <text evidence="14">The sequence shown here is derived from an EMBL/GenBank/DDBJ whole genome shotgun (WGS) entry which is preliminary data.</text>
</comment>
<dbReference type="Proteomes" id="UP000191522">
    <property type="component" value="Unassembled WGS sequence"/>
</dbReference>
<evidence type="ECO:0000256" key="13">
    <source>
        <dbReference type="SAM" id="MobiDB-lite"/>
    </source>
</evidence>
<feature type="transmembrane region" description="Helical" evidence="12">
    <location>
        <begin position="406"/>
        <end position="429"/>
    </location>
</feature>
<keyword evidence="6 12" id="KW-0029">Amino-acid transport</keyword>
<dbReference type="GO" id="GO:0032974">
    <property type="term" value="P:amino acid transmembrane export from vacuole"/>
    <property type="evidence" value="ECO:0007669"/>
    <property type="project" value="InterPro"/>
</dbReference>
<name>A0A1V6P053_PENDC</name>
<evidence type="ECO:0000256" key="11">
    <source>
        <dbReference type="ARBA" id="ARBA00024801"/>
    </source>
</evidence>
<feature type="transmembrane region" description="Helical" evidence="12">
    <location>
        <begin position="41"/>
        <end position="60"/>
    </location>
</feature>
<keyword evidence="4 12" id="KW-0926">Vacuole</keyword>
<dbReference type="OMA" id="QPWEIFP"/>
<feature type="compositionally biased region" description="Basic and acidic residues" evidence="13">
    <location>
        <begin position="579"/>
        <end position="588"/>
    </location>
</feature>
<keyword evidence="15" id="KW-1185">Reference proteome</keyword>
<feature type="transmembrane region" description="Helical" evidence="12">
    <location>
        <begin position="141"/>
        <end position="160"/>
    </location>
</feature>
<dbReference type="InterPro" id="IPR044738">
    <property type="entry name" value="Atg22"/>
</dbReference>
<evidence type="ECO:0000256" key="5">
    <source>
        <dbReference type="ARBA" id="ARBA00022692"/>
    </source>
</evidence>
<sequence length="602" mass="65218">MLSVLAAFRSPPSESEGTPQRPPRYVGEDTTPTSHREILGWYSYGIAAEVFAVCGVGSFLPLTLEQLAREHGTIPNSHQPCWGPDAPDNQNGGDQCVVGLLGLQINTASFAMYTFSLAVLIQALTLISFSALADYGNNRKTLLLSFGFIGSATSMLFVLIAPPMFILGSILAVIGVTCLGSSFVVLNSFLPVLVANDPSIQQPKSEGGEEMSNLNRNDETSDWNTWDEEDSVDGIQNADHQNGSTEDGLKSKESGASAPELQRSTQISSKGVGLGYCAAVFVQMLSILLLITLKKTSLSKISDTLPTRFVLLLVGIWWCAFTFVSRRWLRSRPGPPLDTSSTPGLSKWRAWLRLVGFAWKSLWRTVKVAVQLREVLIFLVAWFLLSDAMATVSGTAILFARTELRLSTIAVGALSITATLSGMAGAFLWPHVSRRFNLQSNHTIIVCIVLFEIIPLYGMLAYIPFVKNWGVLGLQKPWEIFPLAIVHGVVSGGLSSYCRSFFGLLIPPGSEAAFYALYAATDKGSSFIGPAIVGVLIDATGQVRSGFFFIAVLIVLPIPLVWMVNAEKGRREGLAMAERLDKSQKGSTEDAQEAEGLLAHEA</sequence>
<feature type="transmembrane region" description="Helical" evidence="12">
    <location>
        <begin position="480"/>
        <end position="502"/>
    </location>
</feature>
<feature type="transmembrane region" description="Helical" evidence="12">
    <location>
        <begin position="543"/>
        <end position="564"/>
    </location>
</feature>
<keyword evidence="5 12" id="KW-0812">Transmembrane</keyword>
<evidence type="ECO:0000256" key="1">
    <source>
        <dbReference type="ARBA" id="ARBA00004128"/>
    </source>
</evidence>
<evidence type="ECO:0000256" key="6">
    <source>
        <dbReference type="ARBA" id="ARBA00022970"/>
    </source>
</evidence>
<dbReference type="GO" id="GO:0006914">
    <property type="term" value="P:autophagy"/>
    <property type="evidence" value="ECO:0007669"/>
    <property type="project" value="UniProtKB-KW"/>
</dbReference>
<evidence type="ECO:0000256" key="2">
    <source>
        <dbReference type="ARBA" id="ARBA00006978"/>
    </source>
</evidence>
<feature type="region of interest" description="Disordered" evidence="13">
    <location>
        <begin position="579"/>
        <end position="602"/>
    </location>
</feature>
<evidence type="ECO:0000256" key="12">
    <source>
        <dbReference type="RuleBase" id="RU363073"/>
    </source>
</evidence>
<feature type="transmembrane region" description="Helical" evidence="12">
    <location>
        <begin position="441"/>
        <end position="460"/>
    </location>
</feature>
<protein>
    <recommendedName>
        <fullName evidence="12">Autophagy-related protein</fullName>
    </recommendedName>
</protein>
<feature type="region of interest" description="Disordered" evidence="13">
    <location>
        <begin position="201"/>
        <end position="262"/>
    </location>
</feature>
<dbReference type="AlphaFoldDB" id="A0A1V6P053"/>
<dbReference type="Pfam" id="PF11700">
    <property type="entry name" value="ATG22"/>
    <property type="match status" value="1"/>
</dbReference>
<evidence type="ECO:0000256" key="8">
    <source>
        <dbReference type="ARBA" id="ARBA00023006"/>
    </source>
</evidence>
<dbReference type="InterPro" id="IPR036259">
    <property type="entry name" value="MFS_trans_sf"/>
</dbReference>
<comment type="subcellular location">
    <subcellularLocation>
        <location evidence="1 12">Vacuole membrane</location>
        <topology evidence="1 12">Multi-pass membrane protein</topology>
    </subcellularLocation>
</comment>
<dbReference type="InterPro" id="IPR024671">
    <property type="entry name" value="Atg22-like"/>
</dbReference>
<feature type="transmembrane region" description="Helical" evidence="12">
    <location>
        <begin position="375"/>
        <end position="400"/>
    </location>
</feature>
<dbReference type="Gene3D" id="1.20.1250.20">
    <property type="entry name" value="MFS general substrate transporter like domains"/>
    <property type="match status" value="1"/>
</dbReference>
<dbReference type="InterPro" id="IPR050495">
    <property type="entry name" value="ATG22/LtaA_families"/>
</dbReference>
<evidence type="ECO:0000256" key="4">
    <source>
        <dbReference type="ARBA" id="ARBA00022554"/>
    </source>
</evidence>
<gene>
    <name evidence="14" type="ORF">PENDEC_c024G01838</name>
</gene>
<organism evidence="14 15">
    <name type="scientific">Penicillium decumbens</name>
    <dbReference type="NCBI Taxonomy" id="69771"/>
    <lineage>
        <taxon>Eukaryota</taxon>
        <taxon>Fungi</taxon>
        <taxon>Dikarya</taxon>
        <taxon>Ascomycota</taxon>
        <taxon>Pezizomycotina</taxon>
        <taxon>Eurotiomycetes</taxon>
        <taxon>Eurotiomycetidae</taxon>
        <taxon>Eurotiales</taxon>
        <taxon>Aspergillaceae</taxon>
        <taxon>Penicillium</taxon>
    </lineage>
</organism>
<evidence type="ECO:0000256" key="7">
    <source>
        <dbReference type="ARBA" id="ARBA00022989"/>
    </source>
</evidence>
<dbReference type="GO" id="GO:0005774">
    <property type="term" value="C:vacuolar membrane"/>
    <property type="evidence" value="ECO:0007669"/>
    <property type="project" value="UniProtKB-SubCell"/>
</dbReference>
<evidence type="ECO:0000313" key="14">
    <source>
        <dbReference type="EMBL" id="OQD70299.1"/>
    </source>
</evidence>
<feature type="region of interest" description="Disordered" evidence="13">
    <location>
        <begin position="1"/>
        <end position="32"/>
    </location>
</feature>
<dbReference type="CDD" id="cd17483">
    <property type="entry name" value="MFS_Atg22_like"/>
    <property type="match status" value="1"/>
</dbReference>
<feature type="transmembrane region" description="Helical" evidence="12">
    <location>
        <begin position="273"/>
        <end position="293"/>
    </location>
</feature>
<accession>A0A1V6P053</accession>
<dbReference type="STRING" id="69771.A0A1V6P053"/>
<feature type="transmembrane region" description="Helical" evidence="12">
    <location>
        <begin position="514"/>
        <end position="537"/>
    </location>
</feature>